<feature type="compositionally biased region" description="Polar residues" evidence="2">
    <location>
        <begin position="125"/>
        <end position="141"/>
    </location>
</feature>
<reference evidence="4 5" key="1">
    <citation type="submission" date="2019-10" db="EMBL/GenBank/DDBJ databases">
        <authorList>
            <person name="Palmer J.M."/>
        </authorList>
    </citation>
    <scope>NUCLEOTIDE SEQUENCE [LARGE SCALE GENOMIC DNA]</scope>
    <source>
        <strain evidence="4 5">TWF694</strain>
    </source>
</reference>
<evidence type="ECO:0000256" key="1">
    <source>
        <dbReference type="ARBA" id="ARBA00038211"/>
    </source>
</evidence>
<feature type="region of interest" description="Disordered" evidence="2">
    <location>
        <begin position="647"/>
        <end position="666"/>
    </location>
</feature>
<organism evidence="4 5">
    <name type="scientific">Orbilia ellipsospora</name>
    <dbReference type="NCBI Taxonomy" id="2528407"/>
    <lineage>
        <taxon>Eukaryota</taxon>
        <taxon>Fungi</taxon>
        <taxon>Dikarya</taxon>
        <taxon>Ascomycota</taxon>
        <taxon>Pezizomycotina</taxon>
        <taxon>Orbiliomycetes</taxon>
        <taxon>Orbiliales</taxon>
        <taxon>Orbiliaceae</taxon>
        <taxon>Orbilia</taxon>
    </lineage>
</organism>
<feature type="domain" description="Choline kinase N-terminal" evidence="3">
    <location>
        <begin position="204"/>
        <end position="245"/>
    </location>
</feature>
<keyword evidence="5" id="KW-1185">Reference proteome</keyword>
<proteinExistence type="inferred from homology"/>
<feature type="region of interest" description="Disordered" evidence="2">
    <location>
        <begin position="279"/>
        <end position="299"/>
    </location>
</feature>
<dbReference type="AlphaFoldDB" id="A0AAV9XJQ2"/>
<sequence>MTSLLPSKVEFSDHPSPSASPRSSPRIHARHRTPSFSNSIFQAKLRQQANNGGRITAECSPDIPADSAYGSSLADLDIGPCHEMQNTAPSTAMHRSKSSKSLSREGAANSFYEQVRSWYEEQLEKLSSTTTPTPLDGSTPSVGPDLSSLRKLEAIIESASLEPRPSHFRRRSSRSLKSSRQISHAVSLEDFYTTDNERTILQDVPSCDVDLDNSKELSIEFRAEILRLTHTLKIKNWRKVELDRGAEVLVSRISGALTNAVYKVTPPAVSKERAAKPVDTPYMTPVDKDSRRTPRNPKPLLLRIYGPQVGHLIDRDTELNILRRLAKHKVGPTLLGTFDNGRFEEFFDARTLTREDIRLPDTSRRIGRRLRDLHDHIPLLDSERNGGAMIWRNWEKWVSRGEKVMKELQRIKGKDKRLLVTTWEVLREVVEKRYRPWLEGRYGGSEGIKHDLIFCHNDTQYGNIMSRSSETEPPTPASKSPALLPVNATPTHRQSLIVIDFEYAGANTRGAEFANHFCEWMSDYHCILSKTAHTVHEAYFPTIPEQRNILRAYVQHRNLPYVIPTEDSSDPDYMRKRTSQIFNLEGRLPTKEEMDTMDKEVERLVVESRDWRPAVNACWALWGIVQAVIPGLNLTAETTDEGINLTDGDEEGAVAATDGASSQGEEEEEFDYVKYAEQKAMVVWGDFVGLGIVSEDELKEWSGLTDLKAKLKWLPV</sequence>
<feature type="region of interest" description="Disordered" evidence="2">
    <location>
        <begin position="80"/>
        <end position="106"/>
    </location>
</feature>
<dbReference type="Proteomes" id="UP001365542">
    <property type="component" value="Unassembled WGS sequence"/>
</dbReference>
<dbReference type="GO" id="GO:0004103">
    <property type="term" value="F:choline kinase activity"/>
    <property type="evidence" value="ECO:0007669"/>
    <property type="project" value="TreeGrafter"/>
</dbReference>
<evidence type="ECO:0000313" key="4">
    <source>
        <dbReference type="EMBL" id="KAK6540063.1"/>
    </source>
</evidence>
<dbReference type="Gene3D" id="3.90.1200.10">
    <property type="match status" value="1"/>
</dbReference>
<feature type="compositionally biased region" description="Low complexity" evidence="2">
    <location>
        <begin position="14"/>
        <end position="24"/>
    </location>
</feature>
<dbReference type="Pfam" id="PF01633">
    <property type="entry name" value="Choline_kinase"/>
    <property type="match status" value="1"/>
</dbReference>
<accession>A0AAV9XJQ2</accession>
<gene>
    <name evidence="4" type="ORF">TWF694_008893</name>
</gene>
<protein>
    <recommendedName>
        <fullName evidence="3">Choline kinase N-terminal domain-containing protein</fullName>
    </recommendedName>
</protein>
<dbReference type="Pfam" id="PF04428">
    <property type="entry name" value="Choline_kin_N"/>
    <property type="match status" value="1"/>
</dbReference>
<comment type="caution">
    <text evidence="4">The sequence shown here is derived from an EMBL/GenBank/DDBJ whole genome shotgun (WGS) entry which is preliminary data.</text>
</comment>
<evidence type="ECO:0000259" key="3">
    <source>
        <dbReference type="Pfam" id="PF04428"/>
    </source>
</evidence>
<dbReference type="PANTHER" id="PTHR22603">
    <property type="entry name" value="CHOLINE/ETHANOALAMINE KINASE"/>
    <property type="match status" value="1"/>
</dbReference>
<feature type="region of interest" description="Disordered" evidence="2">
    <location>
        <begin position="1"/>
        <end position="38"/>
    </location>
</feature>
<dbReference type="InterPro" id="IPR011009">
    <property type="entry name" value="Kinase-like_dom_sf"/>
</dbReference>
<dbReference type="PANTHER" id="PTHR22603:SF93">
    <property type="entry name" value="RE24176P"/>
    <property type="match status" value="1"/>
</dbReference>
<dbReference type="Gene3D" id="3.30.200.20">
    <property type="entry name" value="Phosphorylase Kinase, domain 1"/>
    <property type="match status" value="1"/>
</dbReference>
<dbReference type="GO" id="GO:0006646">
    <property type="term" value="P:phosphatidylethanolamine biosynthetic process"/>
    <property type="evidence" value="ECO:0007669"/>
    <property type="project" value="TreeGrafter"/>
</dbReference>
<dbReference type="SUPFAM" id="SSF56112">
    <property type="entry name" value="Protein kinase-like (PK-like)"/>
    <property type="match status" value="1"/>
</dbReference>
<dbReference type="InterPro" id="IPR007521">
    <property type="entry name" value="Choline_kin_N"/>
</dbReference>
<comment type="similarity">
    <text evidence="1">Belongs to the choline/ethanolamine kinase family.</text>
</comment>
<evidence type="ECO:0000256" key="2">
    <source>
        <dbReference type="SAM" id="MobiDB-lite"/>
    </source>
</evidence>
<dbReference type="GO" id="GO:0005737">
    <property type="term" value="C:cytoplasm"/>
    <property type="evidence" value="ECO:0007669"/>
    <property type="project" value="TreeGrafter"/>
</dbReference>
<dbReference type="GO" id="GO:0004305">
    <property type="term" value="F:ethanolamine kinase activity"/>
    <property type="evidence" value="ECO:0007669"/>
    <property type="project" value="TreeGrafter"/>
</dbReference>
<name>A0AAV9XJQ2_9PEZI</name>
<evidence type="ECO:0000313" key="5">
    <source>
        <dbReference type="Proteomes" id="UP001365542"/>
    </source>
</evidence>
<dbReference type="CDD" id="cd05157">
    <property type="entry name" value="ETNK_euk"/>
    <property type="match status" value="1"/>
</dbReference>
<feature type="region of interest" description="Disordered" evidence="2">
    <location>
        <begin position="124"/>
        <end position="144"/>
    </location>
</feature>
<dbReference type="EMBL" id="JAVHJO010000005">
    <property type="protein sequence ID" value="KAK6540063.1"/>
    <property type="molecule type" value="Genomic_DNA"/>
</dbReference>